<evidence type="ECO:0000313" key="7">
    <source>
        <dbReference type="Proteomes" id="UP000235392"/>
    </source>
</evidence>
<dbReference type="OrthoDB" id="2505938at2759"/>
<comment type="caution">
    <text evidence="4">The sequence shown here is derived from an EMBL/GenBank/DDBJ whole genome shotgun (WGS) entry which is preliminary data.</text>
</comment>
<dbReference type="EMBL" id="PGCJ01000387">
    <property type="protein sequence ID" value="PLW30145.1"/>
    <property type="molecule type" value="Genomic_DNA"/>
</dbReference>
<dbReference type="EMBL" id="PGCI01000051">
    <property type="protein sequence ID" value="PLW45113.1"/>
    <property type="molecule type" value="Genomic_DNA"/>
</dbReference>
<feature type="compositionally biased region" description="Low complexity" evidence="1">
    <location>
        <begin position="67"/>
        <end position="89"/>
    </location>
</feature>
<evidence type="ECO:0000256" key="1">
    <source>
        <dbReference type="SAM" id="MobiDB-lite"/>
    </source>
</evidence>
<dbReference type="Proteomes" id="UP000235392">
    <property type="component" value="Unassembled WGS sequence"/>
</dbReference>
<dbReference type="Proteomes" id="UP000235388">
    <property type="component" value="Unassembled WGS sequence"/>
</dbReference>
<evidence type="ECO:0000313" key="4">
    <source>
        <dbReference type="EMBL" id="PLW38464.1"/>
    </source>
</evidence>
<evidence type="ECO:0000313" key="2">
    <source>
        <dbReference type="EMBL" id="PLW18307.1"/>
    </source>
</evidence>
<keyword evidence="6" id="KW-1185">Reference proteome</keyword>
<proteinExistence type="predicted"/>
<evidence type="ECO:0000313" key="5">
    <source>
        <dbReference type="EMBL" id="PLW45113.1"/>
    </source>
</evidence>
<protein>
    <submittedName>
        <fullName evidence="4">Uncharacterized protein</fullName>
    </submittedName>
</protein>
<dbReference type="EMBL" id="PGCI01000735">
    <property type="protein sequence ID" value="PLW18307.1"/>
    <property type="molecule type" value="Genomic_DNA"/>
</dbReference>
<feature type="region of interest" description="Disordered" evidence="1">
    <location>
        <begin position="67"/>
        <end position="94"/>
    </location>
</feature>
<dbReference type="AlphaFoldDB" id="A0A2N5UL31"/>
<accession>A0A2N5UL31</accession>
<gene>
    <name evidence="4" type="ORF">PCANC_12498</name>
    <name evidence="3" type="ORF">PCANC_24523</name>
    <name evidence="5" type="ORF">PCASD_04530</name>
    <name evidence="2" type="ORF">PCASD_18505</name>
</gene>
<reference evidence="6 7" key="1">
    <citation type="submission" date="2017-11" db="EMBL/GenBank/DDBJ databases">
        <title>De novo assembly and phasing of dikaryotic genomes from two isolates of Puccinia coronata f. sp. avenae, the causal agent of oat crown rust.</title>
        <authorList>
            <person name="Miller M.E."/>
            <person name="Zhang Y."/>
            <person name="Omidvar V."/>
            <person name="Sperschneider J."/>
            <person name="Schwessinger B."/>
            <person name="Raley C."/>
            <person name="Palmer J.M."/>
            <person name="Garnica D."/>
            <person name="Upadhyaya N."/>
            <person name="Rathjen J."/>
            <person name="Taylor J.M."/>
            <person name="Park R.F."/>
            <person name="Dodds P.N."/>
            <person name="Hirsch C.D."/>
            <person name="Kianian S.F."/>
            <person name="Figueroa M."/>
        </authorList>
    </citation>
    <scope>NUCLEOTIDE SEQUENCE [LARGE SCALE GENOMIC DNA]</scope>
    <source>
        <strain evidence="4">12NC29</strain>
        <strain evidence="2">12SD80</strain>
    </source>
</reference>
<name>A0A2N5UL31_9BASI</name>
<sequence length="138" mass="14623">MPPASYPTPLTTVALKFEKTSVFLPVTSKTTIGELKQGFVEAMAATKSRCSAAADAIQIYRAAHPSAAASSVSRPPGSSHTDPTTSTSPAWIPLPDPLRTLSDLAIVEAQTLGIGFQNEKGSFDPPVVEVWREEEPAE</sequence>
<organism evidence="4 6">
    <name type="scientific">Puccinia coronata f. sp. avenae</name>
    <dbReference type="NCBI Taxonomy" id="200324"/>
    <lineage>
        <taxon>Eukaryota</taxon>
        <taxon>Fungi</taxon>
        <taxon>Dikarya</taxon>
        <taxon>Basidiomycota</taxon>
        <taxon>Pucciniomycotina</taxon>
        <taxon>Pucciniomycetes</taxon>
        <taxon>Pucciniales</taxon>
        <taxon>Pucciniaceae</taxon>
        <taxon>Puccinia</taxon>
    </lineage>
</organism>
<dbReference type="EMBL" id="PGCJ01000207">
    <property type="protein sequence ID" value="PLW38464.1"/>
    <property type="molecule type" value="Genomic_DNA"/>
</dbReference>
<evidence type="ECO:0000313" key="3">
    <source>
        <dbReference type="EMBL" id="PLW30145.1"/>
    </source>
</evidence>
<evidence type="ECO:0000313" key="6">
    <source>
        <dbReference type="Proteomes" id="UP000235388"/>
    </source>
</evidence>